<feature type="compositionally biased region" description="Polar residues" evidence="1">
    <location>
        <begin position="119"/>
        <end position="132"/>
    </location>
</feature>
<protein>
    <submittedName>
        <fullName evidence="4">Uncharacterized protein C19orf44-like isoform X1</fullName>
    </submittedName>
</protein>
<dbReference type="Pfam" id="PF15391">
    <property type="entry name" value="DUF4614"/>
    <property type="match status" value="1"/>
</dbReference>
<feature type="region of interest" description="Disordered" evidence="1">
    <location>
        <begin position="527"/>
        <end position="715"/>
    </location>
</feature>
<feature type="compositionally biased region" description="Low complexity" evidence="1">
    <location>
        <begin position="430"/>
        <end position="448"/>
    </location>
</feature>
<gene>
    <name evidence="4" type="primary">LOC110978462</name>
</gene>
<evidence type="ECO:0000313" key="4">
    <source>
        <dbReference type="RefSeq" id="XP_022089174.1"/>
    </source>
</evidence>
<feature type="compositionally biased region" description="Polar residues" evidence="1">
    <location>
        <begin position="1"/>
        <end position="10"/>
    </location>
</feature>
<keyword evidence="3" id="KW-1185">Reference proteome</keyword>
<feature type="compositionally biased region" description="Basic and acidic residues" evidence="1">
    <location>
        <begin position="163"/>
        <end position="176"/>
    </location>
</feature>
<feature type="compositionally biased region" description="Polar residues" evidence="1">
    <location>
        <begin position="398"/>
        <end position="407"/>
    </location>
</feature>
<dbReference type="PANTHER" id="PTHR22409">
    <property type="entry name" value="CHROMOSOME 19 OPEN READING FRAME 44"/>
    <property type="match status" value="1"/>
</dbReference>
<feature type="compositionally biased region" description="Basic residues" evidence="1">
    <location>
        <begin position="236"/>
        <end position="245"/>
    </location>
</feature>
<evidence type="ECO:0000259" key="2">
    <source>
        <dbReference type="Pfam" id="PF15391"/>
    </source>
</evidence>
<feature type="compositionally biased region" description="Polar residues" evidence="1">
    <location>
        <begin position="585"/>
        <end position="601"/>
    </location>
</feature>
<feature type="region of interest" description="Disordered" evidence="1">
    <location>
        <begin position="1"/>
        <end position="135"/>
    </location>
</feature>
<proteinExistence type="predicted"/>
<dbReference type="Proteomes" id="UP000694845">
    <property type="component" value="Unplaced"/>
</dbReference>
<dbReference type="OrthoDB" id="10066081at2759"/>
<feature type="domain" description="DUF4614" evidence="2">
    <location>
        <begin position="639"/>
        <end position="813"/>
    </location>
</feature>
<dbReference type="InterPro" id="IPR027884">
    <property type="entry name" value="DUF4614"/>
</dbReference>
<feature type="compositionally biased region" description="Polar residues" evidence="1">
    <location>
        <begin position="93"/>
        <end position="110"/>
    </location>
</feature>
<feature type="region of interest" description="Disordered" evidence="1">
    <location>
        <begin position="161"/>
        <end position="453"/>
    </location>
</feature>
<feature type="compositionally biased region" description="Basic and acidic residues" evidence="1">
    <location>
        <begin position="640"/>
        <end position="650"/>
    </location>
</feature>
<dbReference type="InterPro" id="IPR040120">
    <property type="entry name" value="C19orf44-like"/>
</dbReference>
<dbReference type="PANTHER" id="PTHR22409:SF2">
    <property type="entry name" value="CHROMOSOME 19 OPEN READING FRAME 44"/>
    <property type="match status" value="1"/>
</dbReference>
<evidence type="ECO:0000256" key="1">
    <source>
        <dbReference type="SAM" id="MobiDB-lite"/>
    </source>
</evidence>
<evidence type="ECO:0000313" key="3">
    <source>
        <dbReference type="Proteomes" id="UP000694845"/>
    </source>
</evidence>
<sequence length="835" mass="91012">MQRRFSNQPSALDRAQQHLQGKRLSAPTGPNRGQGASAERKKDDDDLNAYLSKLNRKVSQATGKLTEGALSDDLSDLSLSSDELGGRGGRPSLSASRFVKTSRSQTLENSDTLRRKQETLSGGSPAASSLKKSATMPGFLNRSVPVYASAALQKAARLGAKFAEQRRSAENLRDTESDLDILLSDDSGKDCRPLEGGASRGVSRGGGKAKLPTGNTDKATPLGHQLSSDNGEPKRAISKFLKKSARPSFYVGESDDQDDSDFGRDGNKFLKKSAALRQPSNNQSKTDAEEGTGSRFLKKPAKQGQPDDAKSTTTKMRANDDTSLPRGRRGDFMTSTPKKNGITGASKLSRTAPSAFRLDSDEEDLQDFIMNLSPTSSPEIPPIRDNQPRKKSKDTKVQESQPPSAVKSTPVPRPATPAAKTVTASRDADSLSADSVVADESVPSVAESIDGEEEGNLFSGIHANIMQLEDLESIGNAATLTSSPASKTKPSAGEKYDSISDEISEHSSFKKDIFAGLQTVDDLLFREMTPKRDGKHRTGKDSEHVSADEIDTEGEYSISEVLSEGTLRRSGSKTPGEVYADDTFVSGTESPSAAGTSTRTVPDSHSEVTSEEDTRRQMSIHSQQPDSVTRSTATKTSRSYSDDFHSHGTDSDMEDFSTDEDSRTRTESVTHSQSFTSYTESRTVTRSERTPRKGRRRERRKERSKDAAVQADGATSATHRWLRDLDLSALGTVTGVDPLPVAMHIINPQALEALTSYSPSILAMNETLLSQLRHTRESINSTLRLHQSLAESIETDYSYTTLEDTKEYIHRHRRPKLTMEQALAEVRQEMEEGYR</sequence>
<organism evidence="3 4">
    <name type="scientific">Acanthaster planci</name>
    <name type="common">Crown-of-thorns starfish</name>
    <dbReference type="NCBI Taxonomy" id="133434"/>
    <lineage>
        <taxon>Eukaryota</taxon>
        <taxon>Metazoa</taxon>
        <taxon>Echinodermata</taxon>
        <taxon>Eleutherozoa</taxon>
        <taxon>Asterozoa</taxon>
        <taxon>Asteroidea</taxon>
        <taxon>Valvatacea</taxon>
        <taxon>Valvatida</taxon>
        <taxon>Acanthasteridae</taxon>
        <taxon>Acanthaster</taxon>
    </lineage>
</organism>
<name>A0A8B7Y7H7_ACAPL</name>
<dbReference type="RefSeq" id="XP_022089174.1">
    <property type="nucleotide sequence ID" value="XM_022233482.1"/>
</dbReference>
<feature type="compositionally biased region" description="Polar residues" evidence="1">
    <location>
        <begin position="617"/>
        <end position="639"/>
    </location>
</feature>
<dbReference type="GeneID" id="110978462"/>
<feature type="compositionally biased region" description="Basic and acidic residues" evidence="1">
    <location>
        <begin position="602"/>
        <end position="616"/>
    </location>
</feature>
<dbReference type="KEGG" id="aplc:110978462"/>
<dbReference type="AlphaFoldDB" id="A0A8B7Y7H7"/>
<accession>A0A8B7Y7H7</accession>
<reference evidence="4" key="1">
    <citation type="submission" date="2025-08" db="UniProtKB">
        <authorList>
            <consortium name="RefSeq"/>
        </authorList>
    </citation>
    <scope>IDENTIFICATION</scope>
</reference>